<gene>
    <name evidence="1" type="ORF">AKO1_013645</name>
</gene>
<dbReference type="EMBL" id="JAOPGA020000710">
    <property type="protein sequence ID" value="KAL0480996.1"/>
    <property type="molecule type" value="Genomic_DNA"/>
</dbReference>
<dbReference type="AlphaFoldDB" id="A0AAW2YW27"/>
<dbReference type="InterPro" id="IPR005502">
    <property type="entry name" value="Ribosyl_crysJ1"/>
</dbReference>
<reference evidence="1 2" key="1">
    <citation type="submission" date="2024-03" db="EMBL/GenBank/DDBJ databases">
        <title>The Acrasis kona genome and developmental transcriptomes reveal deep origins of eukaryotic multicellular pathways.</title>
        <authorList>
            <person name="Sheikh S."/>
            <person name="Fu C.-J."/>
            <person name="Brown M.W."/>
            <person name="Baldauf S.L."/>
        </authorList>
    </citation>
    <scope>NUCLEOTIDE SEQUENCE [LARGE SCALE GENOMIC DNA]</scope>
    <source>
        <strain evidence="1 2">ATCC MYA-3509</strain>
    </source>
</reference>
<dbReference type="InterPro" id="IPR036705">
    <property type="entry name" value="Ribosyl_crysJ1_sf"/>
</dbReference>
<keyword evidence="2" id="KW-1185">Reference proteome</keyword>
<organism evidence="1 2">
    <name type="scientific">Acrasis kona</name>
    <dbReference type="NCBI Taxonomy" id="1008807"/>
    <lineage>
        <taxon>Eukaryota</taxon>
        <taxon>Discoba</taxon>
        <taxon>Heterolobosea</taxon>
        <taxon>Tetramitia</taxon>
        <taxon>Eutetramitia</taxon>
        <taxon>Acrasidae</taxon>
        <taxon>Acrasis</taxon>
    </lineage>
</organism>
<sequence>MALLICESVSKEGTFNSTNIFARYLSWFFNKEDGYDDTGLVAINAFQEAMHTLVDPKQTTFDVSSIEEKLSIETIAAISKSTHDNLDGYTAGVNGSHRGCVLSMFSAFNVDQLLNLAKMETTMTHCHPLAYQTTQISVLLCRLLMLQGANTKSSWWQELSSEISNHINPLEDQLQSALCDILGSDDDFEETLNCFPTNNKSKQIKRDGFSPHVLRASLFFLRKHTSKKALEYTNHDEIVKNCLEDSFLFAGKANYCPVLLGAFLGSMFGSAAIEPHITNCQCLDRVRIVANKISNTW</sequence>
<proteinExistence type="predicted"/>
<protein>
    <submittedName>
        <fullName evidence="1">Mediator of RNA polymerase II transcription subunit 23</fullName>
    </submittedName>
</protein>
<name>A0AAW2YW27_9EUKA</name>
<dbReference type="SUPFAM" id="SSF101478">
    <property type="entry name" value="ADP-ribosylglycohydrolase"/>
    <property type="match status" value="1"/>
</dbReference>
<evidence type="ECO:0000313" key="1">
    <source>
        <dbReference type="EMBL" id="KAL0480996.1"/>
    </source>
</evidence>
<comment type="caution">
    <text evidence="1">The sequence shown here is derived from an EMBL/GenBank/DDBJ whole genome shotgun (WGS) entry which is preliminary data.</text>
</comment>
<dbReference type="Proteomes" id="UP001431209">
    <property type="component" value="Unassembled WGS sequence"/>
</dbReference>
<dbReference type="Pfam" id="PF03747">
    <property type="entry name" value="ADP_ribosyl_GH"/>
    <property type="match status" value="1"/>
</dbReference>
<dbReference type="Gene3D" id="1.10.4080.10">
    <property type="entry name" value="ADP-ribosylation/Crystallin J1"/>
    <property type="match status" value="1"/>
</dbReference>
<accession>A0AAW2YW27</accession>
<evidence type="ECO:0000313" key="2">
    <source>
        <dbReference type="Proteomes" id="UP001431209"/>
    </source>
</evidence>